<dbReference type="eggNOG" id="COG0053">
    <property type="taxonomic scope" value="Bacteria"/>
</dbReference>
<dbReference type="AlphaFoldDB" id="U5QM57"/>
<dbReference type="Pfam" id="PF16916">
    <property type="entry name" value="ZT_dimer"/>
    <property type="match status" value="1"/>
</dbReference>
<dbReference type="FunFam" id="1.20.1510.10:FF:000006">
    <property type="entry name" value="Divalent cation efflux transporter"/>
    <property type="match status" value="1"/>
</dbReference>
<evidence type="ECO:0000256" key="1">
    <source>
        <dbReference type="ARBA" id="ARBA00004141"/>
    </source>
</evidence>
<keyword evidence="3" id="KW-0813">Transport</keyword>
<feature type="domain" description="Cation efflux protein transmembrane" evidence="8">
    <location>
        <begin position="17"/>
        <end position="211"/>
    </location>
</feature>
<dbReference type="HOGENOM" id="CLU_013430_3_2_3"/>
<comment type="similarity">
    <text evidence="2">Belongs to the cation diffusion facilitator (CDF) transporter (TC 2.A.4) family.</text>
</comment>
<name>U5QM57_GLOK1</name>
<evidence type="ECO:0000256" key="6">
    <source>
        <dbReference type="ARBA" id="ARBA00023136"/>
    </source>
</evidence>
<dbReference type="RefSeq" id="WP_023173876.1">
    <property type="nucleotide sequence ID" value="NC_022600.1"/>
</dbReference>
<keyword evidence="6 7" id="KW-0472">Membrane</keyword>
<dbReference type="PANTHER" id="PTHR43840:SF15">
    <property type="entry name" value="MITOCHONDRIAL METAL TRANSPORTER 1-RELATED"/>
    <property type="match status" value="1"/>
</dbReference>
<evidence type="ECO:0000256" key="3">
    <source>
        <dbReference type="ARBA" id="ARBA00022448"/>
    </source>
</evidence>
<dbReference type="GO" id="GO:0005886">
    <property type="term" value="C:plasma membrane"/>
    <property type="evidence" value="ECO:0007669"/>
    <property type="project" value="TreeGrafter"/>
</dbReference>
<dbReference type="EMBL" id="CP003587">
    <property type="protein sequence ID" value="AGY58694.1"/>
    <property type="molecule type" value="Genomic_DNA"/>
</dbReference>
<dbReference type="PATRIC" id="fig|1183438.3.peg.2405"/>
<feature type="domain" description="Cation efflux protein cytoplasmic" evidence="9">
    <location>
        <begin position="217"/>
        <end position="289"/>
    </location>
</feature>
<evidence type="ECO:0000256" key="5">
    <source>
        <dbReference type="ARBA" id="ARBA00022989"/>
    </source>
</evidence>
<dbReference type="InterPro" id="IPR027469">
    <property type="entry name" value="Cation_efflux_TMD_sf"/>
</dbReference>
<feature type="transmembrane region" description="Helical" evidence="7">
    <location>
        <begin position="85"/>
        <end position="106"/>
    </location>
</feature>
<dbReference type="SUPFAM" id="SSF161111">
    <property type="entry name" value="Cation efflux protein transmembrane domain-like"/>
    <property type="match status" value="1"/>
</dbReference>
<evidence type="ECO:0000256" key="7">
    <source>
        <dbReference type="SAM" id="Phobius"/>
    </source>
</evidence>
<dbReference type="GO" id="GO:0006882">
    <property type="term" value="P:intracellular zinc ion homeostasis"/>
    <property type="evidence" value="ECO:0007669"/>
    <property type="project" value="TreeGrafter"/>
</dbReference>
<dbReference type="InterPro" id="IPR058533">
    <property type="entry name" value="Cation_efflux_TM"/>
</dbReference>
<gene>
    <name evidence="10" type="primary">fieF</name>
    <name evidence="10" type="ORF">GKIL_2448</name>
</gene>
<proteinExistence type="inferred from homology"/>
<evidence type="ECO:0000313" key="11">
    <source>
        <dbReference type="Proteomes" id="UP000017396"/>
    </source>
</evidence>
<dbReference type="Proteomes" id="UP000017396">
    <property type="component" value="Chromosome"/>
</dbReference>
<dbReference type="InterPro" id="IPR036837">
    <property type="entry name" value="Cation_efflux_CTD_sf"/>
</dbReference>
<protein>
    <submittedName>
        <fullName evidence="10">Cation diffusion facilitator family transporter</fullName>
    </submittedName>
</protein>
<dbReference type="NCBIfam" id="TIGR01297">
    <property type="entry name" value="CDF"/>
    <property type="match status" value="1"/>
</dbReference>
<sequence length="305" mass="32957">MPFTATDTTAKKVQAVLWLTLVGNLLVLVIKAVLGFMSGSLSLLSDALHSLTDSGSNLVGLWAMANASPTPDREHPYGHQKFETIGALAIVAFLVFACIEILKNAVERIGSGTSPVAVTGWTLVGMIAVLAVNLATTLYERRQGEILNSEVLRADAEHTLSDVWVSVLVLVGLVGTWLGWRWLDMVLAFPVAAVVLFSAWRVLRRNLPLLVDERALDVQAIVDVACRVAGVVSCHDVASRGAPGRGLFIEMHMIVEPETIVEAHRITDAVEAALAEAFGPVRVTIHLEPAVVLNDPEHHRHLPEN</sequence>
<feature type="transmembrane region" description="Helical" evidence="7">
    <location>
        <begin position="118"/>
        <end position="139"/>
    </location>
</feature>
<dbReference type="SUPFAM" id="SSF160240">
    <property type="entry name" value="Cation efflux protein cytoplasmic domain-like"/>
    <property type="match status" value="1"/>
</dbReference>
<dbReference type="OrthoDB" id="9806522at2"/>
<feature type="transmembrane region" description="Helical" evidence="7">
    <location>
        <begin position="160"/>
        <end position="180"/>
    </location>
</feature>
<reference evidence="10 11" key="1">
    <citation type="journal article" date="2013" name="PLoS ONE">
        <title>Cultivation and Complete Genome Sequencing of Gloeobacter kilaueensis sp. nov., from a Lava Cave in Kilauea Caldera, Hawai'i.</title>
        <authorList>
            <person name="Saw J.H."/>
            <person name="Schatz M."/>
            <person name="Brown M.V."/>
            <person name="Kunkel D.D."/>
            <person name="Foster J.S."/>
            <person name="Shick H."/>
            <person name="Christensen S."/>
            <person name="Hou S."/>
            <person name="Wan X."/>
            <person name="Donachie S.P."/>
        </authorList>
    </citation>
    <scope>NUCLEOTIDE SEQUENCE [LARGE SCALE GENOMIC DNA]</scope>
    <source>
        <strain evidence="11">JS</strain>
    </source>
</reference>
<evidence type="ECO:0000259" key="9">
    <source>
        <dbReference type="Pfam" id="PF16916"/>
    </source>
</evidence>
<dbReference type="InterPro" id="IPR050291">
    <property type="entry name" value="CDF_Transporter"/>
</dbReference>
<keyword evidence="11" id="KW-1185">Reference proteome</keyword>
<dbReference type="GO" id="GO:0015086">
    <property type="term" value="F:cadmium ion transmembrane transporter activity"/>
    <property type="evidence" value="ECO:0007669"/>
    <property type="project" value="TreeGrafter"/>
</dbReference>
<evidence type="ECO:0000259" key="8">
    <source>
        <dbReference type="Pfam" id="PF01545"/>
    </source>
</evidence>
<dbReference type="PANTHER" id="PTHR43840">
    <property type="entry name" value="MITOCHONDRIAL METAL TRANSPORTER 1-RELATED"/>
    <property type="match status" value="1"/>
</dbReference>
<comment type="subcellular location">
    <subcellularLocation>
        <location evidence="1">Membrane</location>
        <topology evidence="1">Multi-pass membrane protein</topology>
    </subcellularLocation>
</comment>
<dbReference type="InterPro" id="IPR027470">
    <property type="entry name" value="Cation_efflux_CTD"/>
</dbReference>
<dbReference type="Gene3D" id="1.20.1510.10">
    <property type="entry name" value="Cation efflux protein transmembrane domain"/>
    <property type="match status" value="1"/>
</dbReference>
<dbReference type="STRING" id="1183438.GKIL_2448"/>
<feature type="transmembrane region" description="Helical" evidence="7">
    <location>
        <begin position="15"/>
        <end position="34"/>
    </location>
</feature>
<organism evidence="10 11">
    <name type="scientific">Gloeobacter kilaueensis (strain ATCC BAA-2537 / CCAP 1431/1 / ULC 316 / JS1)</name>
    <dbReference type="NCBI Taxonomy" id="1183438"/>
    <lineage>
        <taxon>Bacteria</taxon>
        <taxon>Bacillati</taxon>
        <taxon>Cyanobacteriota</taxon>
        <taxon>Cyanophyceae</taxon>
        <taxon>Gloeobacterales</taxon>
        <taxon>Gloeobacteraceae</taxon>
        <taxon>Gloeobacter</taxon>
    </lineage>
</organism>
<keyword evidence="4 7" id="KW-0812">Transmembrane</keyword>
<keyword evidence="5 7" id="KW-1133">Transmembrane helix</keyword>
<evidence type="ECO:0000256" key="2">
    <source>
        <dbReference type="ARBA" id="ARBA00008114"/>
    </source>
</evidence>
<evidence type="ECO:0000313" key="10">
    <source>
        <dbReference type="EMBL" id="AGY58694.1"/>
    </source>
</evidence>
<dbReference type="InterPro" id="IPR002524">
    <property type="entry name" value="Cation_efflux"/>
</dbReference>
<dbReference type="Gene3D" id="3.30.70.1350">
    <property type="entry name" value="Cation efflux protein, cytoplasmic domain"/>
    <property type="match status" value="1"/>
</dbReference>
<dbReference type="GO" id="GO:0015093">
    <property type="term" value="F:ferrous iron transmembrane transporter activity"/>
    <property type="evidence" value="ECO:0007669"/>
    <property type="project" value="TreeGrafter"/>
</dbReference>
<evidence type="ECO:0000256" key="4">
    <source>
        <dbReference type="ARBA" id="ARBA00022692"/>
    </source>
</evidence>
<feature type="transmembrane region" description="Helical" evidence="7">
    <location>
        <begin position="186"/>
        <end position="203"/>
    </location>
</feature>
<dbReference type="KEGG" id="glj:GKIL_2448"/>
<accession>U5QM57</accession>
<dbReference type="Pfam" id="PF01545">
    <property type="entry name" value="Cation_efflux"/>
    <property type="match status" value="1"/>
</dbReference>
<dbReference type="GO" id="GO:0015341">
    <property type="term" value="F:zinc efflux antiporter activity"/>
    <property type="evidence" value="ECO:0007669"/>
    <property type="project" value="TreeGrafter"/>
</dbReference>